<evidence type="ECO:0000256" key="16">
    <source>
        <dbReference type="PIRSR" id="PIRSR017205-1"/>
    </source>
</evidence>
<dbReference type="EMBL" id="KZ997758">
    <property type="protein sequence ID" value="RKO86996.1"/>
    <property type="molecule type" value="Genomic_DNA"/>
</dbReference>
<evidence type="ECO:0000313" key="20">
    <source>
        <dbReference type="EMBL" id="RKO86996.1"/>
    </source>
</evidence>
<evidence type="ECO:0000256" key="12">
    <source>
        <dbReference type="ARBA" id="ARBA00023136"/>
    </source>
</evidence>
<dbReference type="GO" id="GO:0034975">
    <property type="term" value="P:protein folding in endoplasmic reticulum"/>
    <property type="evidence" value="ECO:0007669"/>
    <property type="project" value="InterPro"/>
</dbReference>
<dbReference type="GO" id="GO:0005789">
    <property type="term" value="C:endoplasmic reticulum membrane"/>
    <property type="evidence" value="ECO:0007669"/>
    <property type="project" value="UniProtKB-SubCell"/>
</dbReference>
<evidence type="ECO:0000256" key="15">
    <source>
        <dbReference type="ARBA" id="ARBA00023284"/>
    </source>
</evidence>
<accession>A0A4P9W9U4</accession>
<evidence type="ECO:0000256" key="11">
    <source>
        <dbReference type="ARBA" id="ARBA00023002"/>
    </source>
</evidence>
<evidence type="ECO:0000313" key="21">
    <source>
        <dbReference type="Proteomes" id="UP000269721"/>
    </source>
</evidence>
<feature type="binding site" evidence="17">
    <location>
        <position position="145"/>
    </location>
    <ligand>
        <name>FAD</name>
        <dbReference type="ChEBI" id="CHEBI:57692"/>
    </ligand>
</feature>
<feature type="active site" evidence="16">
    <location>
        <position position="286"/>
    </location>
</feature>
<evidence type="ECO:0000256" key="8">
    <source>
        <dbReference type="ARBA" id="ARBA00022824"/>
    </source>
</evidence>
<reference evidence="21" key="1">
    <citation type="journal article" date="2018" name="Nat. Microbiol.">
        <title>Leveraging single-cell genomics to expand the fungal tree of life.</title>
        <authorList>
            <person name="Ahrendt S.R."/>
            <person name="Quandt C.A."/>
            <person name="Ciobanu D."/>
            <person name="Clum A."/>
            <person name="Salamov A."/>
            <person name="Andreopoulos B."/>
            <person name="Cheng J.F."/>
            <person name="Woyke T."/>
            <person name="Pelin A."/>
            <person name="Henrissat B."/>
            <person name="Reynolds N.K."/>
            <person name="Benny G.L."/>
            <person name="Smith M.E."/>
            <person name="James T.Y."/>
            <person name="Grigoriev I.V."/>
        </authorList>
    </citation>
    <scope>NUCLEOTIDE SEQUENCE [LARGE SCALE GENOMIC DNA]</scope>
</reference>
<comment type="subunit">
    <text evidence="4">May function both as a monomer and a homodimer.</text>
</comment>
<feature type="binding site" evidence="17">
    <location>
        <position position="103"/>
    </location>
    <ligand>
        <name>FAD</name>
        <dbReference type="ChEBI" id="CHEBI:57692"/>
    </ligand>
</feature>
<feature type="non-terminal residue" evidence="20">
    <location>
        <position position="1"/>
    </location>
</feature>
<feature type="binding site" evidence="17">
    <location>
        <position position="92"/>
    </location>
    <ligand>
        <name>FAD</name>
        <dbReference type="ChEBI" id="CHEBI:57692"/>
    </ligand>
</feature>
<evidence type="ECO:0000256" key="13">
    <source>
        <dbReference type="ARBA" id="ARBA00023157"/>
    </source>
</evidence>
<keyword evidence="6" id="KW-0285">Flavoprotein</keyword>
<dbReference type="OrthoDB" id="269384at2759"/>
<evidence type="ECO:0000256" key="2">
    <source>
        <dbReference type="ARBA" id="ARBA00004367"/>
    </source>
</evidence>
<keyword evidence="15" id="KW-0676">Redox-active center</keyword>
<evidence type="ECO:0000256" key="3">
    <source>
        <dbReference type="ARBA" id="ARBA00008277"/>
    </source>
</evidence>
<feature type="disulfide bond" description="Redox-active" evidence="18">
    <location>
        <begin position="18"/>
        <end position="23"/>
    </location>
</feature>
<dbReference type="PIRSF" id="PIRSF017205">
    <property type="entry name" value="ERO1"/>
    <property type="match status" value="1"/>
</dbReference>
<evidence type="ECO:0000256" key="4">
    <source>
        <dbReference type="ARBA" id="ARBA00011802"/>
    </source>
</evidence>
<keyword evidence="12" id="KW-0472">Membrane</keyword>
<keyword evidence="10" id="KW-0249">Electron transport</keyword>
<dbReference type="PANTHER" id="PTHR12613:SF0">
    <property type="entry name" value="ERO1-LIKE PROTEIN"/>
    <property type="match status" value="1"/>
</dbReference>
<evidence type="ECO:0000256" key="5">
    <source>
        <dbReference type="ARBA" id="ARBA00022448"/>
    </source>
</evidence>
<feature type="binding site" evidence="17">
    <location>
        <position position="148"/>
    </location>
    <ligand>
        <name>FAD</name>
        <dbReference type="ChEBI" id="CHEBI:57692"/>
    </ligand>
</feature>
<evidence type="ECO:0000256" key="7">
    <source>
        <dbReference type="ARBA" id="ARBA00022729"/>
    </source>
</evidence>
<feature type="disulfide bond" description="Redox-active" evidence="18">
    <location>
        <begin position="283"/>
        <end position="286"/>
    </location>
</feature>
<evidence type="ECO:0000256" key="10">
    <source>
        <dbReference type="ARBA" id="ARBA00022982"/>
    </source>
</evidence>
<dbReference type="Proteomes" id="UP000269721">
    <property type="component" value="Unassembled WGS sequence"/>
</dbReference>
<dbReference type="AlphaFoldDB" id="A0A4P9W9U4"/>
<feature type="binding site" evidence="17">
    <location>
        <position position="177"/>
    </location>
    <ligand>
        <name>FAD</name>
        <dbReference type="ChEBI" id="CHEBI:57692"/>
    </ligand>
</feature>
<dbReference type="PANTHER" id="PTHR12613">
    <property type="entry name" value="ERO1-RELATED"/>
    <property type="match status" value="1"/>
</dbReference>
<evidence type="ECO:0000256" key="19">
    <source>
        <dbReference type="SAM" id="MobiDB-lite"/>
    </source>
</evidence>
<protein>
    <submittedName>
        <fullName evidence="20">Endoplasmic reticulum oxidoreductin 1</fullName>
    </submittedName>
</protein>
<keyword evidence="11" id="KW-0560">Oxidoreductase</keyword>
<evidence type="ECO:0000256" key="18">
    <source>
        <dbReference type="PIRSR" id="PIRSR017205-3"/>
    </source>
</evidence>
<sequence>LQVNLEKQCPFWKENPLCVLRDCEVIEADEAEVPVEWRKDSLSSVDRNNGMGGFLSMAKTCEIREQDFCLVEDEATSDGAYVNLLKNPERFTGYAGESPARIWDAIYNENCFNKLGNDLEDSLSNRRKEVDDTCIEKRVFYRLVSGLHASISMHICDEYLDRKTGVWGPDLDCFINRIGNHPDRIQNMYFLYTVLVRAVTKLAPTLAQHGIRPFCTGTSQDEAEIEVRVVDLSLIGEISDTALSCEPTFDEKMMFLTPASQMLKDEFKNHFRNISRIMDCVGCEKCRLWGKLQVSGLGTALKVLFSYDEIPSNFLLTRGELVALFNAMHRLSESLMAVDRFRIQYARRIAADMPKITTPASLCTEKEAELAPTAMEGETSETTAPAVGTEEEVSDGAMSECGGVVWLAPRTSFD</sequence>
<organism evidence="20 21">
    <name type="scientific">Blyttiomyces helicus</name>
    <dbReference type="NCBI Taxonomy" id="388810"/>
    <lineage>
        <taxon>Eukaryota</taxon>
        <taxon>Fungi</taxon>
        <taxon>Fungi incertae sedis</taxon>
        <taxon>Chytridiomycota</taxon>
        <taxon>Chytridiomycota incertae sedis</taxon>
        <taxon>Chytridiomycetes</taxon>
        <taxon>Chytridiomycetes incertae sedis</taxon>
        <taxon>Blyttiomyces</taxon>
    </lineage>
</organism>
<dbReference type="InterPro" id="IPR007266">
    <property type="entry name" value="Ero1"/>
</dbReference>
<evidence type="ECO:0000256" key="9">
    <source>
        <dbReference type="ARBA" id="ARBA00022827"/>
    </source>
</evidence>
<keyword evidence="8" id="KW-0256">Endoplasmic reticulum</keyword>
<proteinExistence type="inferred from homology"/>
<keyword evidence="21" id="KW-1185">Reference proteome</keyword>
<keyword evidence="7" id="KW-0732">Signal</keyword>
<name>A0A4P9W9U4_9FUNG</name>
<dbReference type="GO" id="GO:0071949">
    <property type="term" value="F:FAD binding"/>
    <property type="evidence" value="ECO:0007669"/>
    <property type="project" value="InterPro"/>
</dbReference>
<gene>
    <name evidence="20" type="ORF">BDK51DRAFT_16391</name>
</gene>
<comment type="cofactor">
    <cofactor evidence="1 17">
        <name>FAD</name>
        <dbReference type="ChEBI" id="CHEBI:57692"/>
    </cofactor>
</comment>
<dbReference type="GO" id="GO:0015035">
    <property type="term" value="F:protein-disulfide reductase activity"/>
    <property type="evidence" value="ECO:0007669"/>
    <property type="project" value="InterPro"/>
</dbReference>
<dbReference type="InterPro" id="IPR037192">
    <property type="entry name" value="ERO1-like_sf"/>
</dbReference>
<feature type="binding site" evidence="17">
    <location>
        <position position="90"/>
    </location>
    <ligand>
        <name>FAD</name>
        <dbReference type="ChEBI" id="CHEBI:57692"/>
    </ligand>
</feature>
<comment type="similarity">
    <text evidence="3">Belongs to the EROs family.</text>
</comment>
<evidence type="ECO:0000256" key="6">
    <source>
        <dbReference type="ARBA" id="ARBA00022630"/>
    </source>
</evidence>
<evidence type="ECO:0000256" key="14">
    <source>
        <dbReference type="ARBA" id="ARBA00023180"/>
    </source>
</evidence>
<dbReference type="GO" id="GO:0016972">
    <property type="term" value="F:thiol oxidase activity"/>
    <property type="evidence" value="ECO:0007669"/>
    <property type="project" value="InterPro"/>
</dbReference>
<feature type="region of interest" description="Disordered" evidence="19">
    <location>
        <begin position="370"/>
        <end position="394"/>
    </location>
</feature>
<keyword evidence="13 18" id="KW-1015">Disulfide bond</keyword>
<keyword evidence="14" id="KW-0325">Glycoprotein</keyword>
<comment type="subcellular location">
    <subcellularLocation>
        <location evidence="2">Endoplasmic reticulum membrane</location>
        <topology evidence="2">Peripheral membrane protein</topology>
        <orientation evidence="2">Lumenal side</orientation>
    </subcellularLocation>
</comment>
<keyword evidence="5" id="KW-0813">Transport</keyword>
<feature type="active site" description="Nucleophile" evidence="16">
    <location>
        <position position="283"/>
    </location>
</feature>
<evidence type="ECO:0000256" key="1">
    <source>
        <dbReference type="ARBA" id="ARBA00001974"/>
    </source>
</evidence>
<dbReference type="SUPFAM" id="SSF110019">
    <property type="entry name" value="ERO1-like"/>
    <property type="match status" value="1"/>
</dbReference>
<dbReference type="Pfam" id="PF04137">
    <property type="entry name" value="ERO1"/>
    <property type="match status" value="1"/>
</dbReference>
<feature type="disulfide bond" evidence="18">
    <location>
        <begin position="61"/>
        <end position="215"/>
    </location>
</feature>
<keyword evidence="9 17" id="KW-0274">FAD</keyword>
<evidence type="ECO:0000256" key="17">
    <source>
        <dbReference type="PIRSR" id="PIRSR017205-2"/>
    </source>
</evidence>